<keyword evidence="1" id="KW-1133">Transmembrane helix</keyword>
<dbReference type="STRING" id="28442.SAMN05443574_10220"/>
<evidence type="ECO:0000313" key="2">
    <source>
        <dbReference type="EMBL" id="SDW21691.1"/>
    </source>
</evidence>
<dbReference type="AlphaFoldDB" id="A0A1H2RQJ9"/>
<evidence type="ECO:0000313" key="3">
    <source>
        <dbReference type="Proteomes" id="UP000182573"/>
    </source>
</evidence>
<accession>A0A1H2RQJ9</accession>
<name>A0A1H2RQJ9_HALVA</name>
<dbReference type="EMBL" id="FNOF01000002">
    <property type="protein sequence ID" value="SDW21691.1"/>
    <property type="molecule type" value="Genomic_DNA"/>
</dbReference>
<protein>
    <submittedName>
        <fullName evidence="2">Uncharacterized protein</fullName>
    </submittedName>
</protein>
<organism evidence="2 3">
    <name type="scientific">Haloarcula vallismortis</name>
    <name type="common">Halobacterium vallismortis</name>
    <dbReference type="NCBI Taxonomy" id="28442"/>
    <lineage>
        <taxon>Archaea</taxon>
        <taxon>Methanobacteriati</taxon>
        <taxon>Methanobacteriota</taxon>
        <taxon>Stenosarchaea group</taxon>
        <taxon>Halobacteria</taxon>
        <taxon>Halobacteriales</taxon>
        <taxon>Haloarculaceae</taxon>
        <taxon>Haloarcula</taxon>
    </lineage>
</organism>
<dbReference type="RefSeq" id="WP_004515247.1">
    <property type="nucleotide sequence ID" value="NZ_FNOF01000002.1"/>
</dbReference>
<feature type="transmembrane region" description="Helical" evidence="1">
    <location>
        <begin position="36"/>
        <end position="59"/>
    </location>
</feature>
<keyword evidence="1" id="KW-0472">Membrane</keyword>
<keyword evidence="1" id="KW-0812">Transmembrane</keyword>
<proteinExistence type="predicted"/>
<feature type="transmembrane region" description="Helical" evidence="1">
    <location>
        <begin position="79"/>
        <end position="101"/>
    </location>
</feature>
<evidence type="ECO:0000256" key="1">
    <source>
        <dbReference type="SAM" id="Phobius"/>
    </source>
</evidence>
<feature type="transmembrane region" description="Helical" evidence="1">
    <location>
        <begin position="6"/>
        <end position="24"/>
    </location>
</feature>
<reference evidence="2 3" key="1">
    <citation type="submission" date="2016-10" db="EMBL/GenBank/DDBJ databases">
        <authorList>
            <person name="de Groot N.N."/>
        </authorList>
    </citation>
    <scope>NUCLEOTIDE SEQUENCE [LARGE SCALE GENOMIC DNA]</scope>
    <source>
        <strain evidence="2 3">DSM 3756</strain>
    </source>
</reference>
<dbReference type="Proteomes" id="UP000182573">
    <property type="component" value="Unassembled WGS sequence"/>
</dbReference>
<gene>
    <name evidence="2" type="ORF">SAMN05443574_10220</name>
</gene>
<sequence length="110" mass="11365">MTLLPVAVALFVSPAVTALVYADARRRALSRRYCTAAASTVGIASFGGFLAATALGSDLLSAYYRLLNQPVIAVTPLDLLLSLLLFGLANTTLAVIGYGVASRYGPLASS</sequence>